<gene>
    <name evidence="3" type="primary">LOC112493202</name>
</gene>
<dbReference type="Proteomes" id="UP001652623">
    <property type="component" value="Chromosome 12"/>
</dbReference>
<feature type="coiled-coil region" evidence="1">
    <location>
        <begin position="257"/>
        <end position="284"/>
    </location>
</feature>
<accession>A0A6P6GJG1</accession>
<dbReference type="RefSeq" id="XP_024934243.3">
    <property type="nucleotide sequence ID" value="XM_025078475.3"/>
</dbReference>
<feature type="coiled-coil region" evidence="1">
    <location>
        <begin position="433"/>
        <end position="460"/>
    </location>
</feature>
<keyword evidence="1" id="KW-0175">Coiled coil</keyword>
<evidence type="ECO:0000313" key="3">
    <source>
        <dbReference type="RefSeq" id="XP_024934243.3"/>
    </source>
</evidence>
<proteinExistence type="predicted"/>
<dbReference type="InterPro" id="IPR040348">
    <property type="entry name" value="POLAR-like"/>
</dbReference>
<dbReference type="GeneID" id="112493202"/>
<dbReference type="PANTHER" id="PTHR33476:SF31">
    <property type="match status" value="1"/>
</dbReference>
<name>A0A6P6GJG1_ZIZJJ</name>
<sequence>MIKEREREREMGFWIGTAAVGYVTKCWQKLFSRKSSSKSIPADSVHGKTEINADLGFQVASTSGKDCEGCQAPLIEYGREKIDGLSGELVSDLTLTGKCGYLQRFQGRRNHRSCSTGYAVKLPSPLESSSLTAQFLYGNHTRMEDYVYSPFSSPCTMTVSPLMVKDGSRRISINFNKKTLLENGDEVQNHRGLEKYKTRLRSVEYARIRKQNVRRGRYRRRSNFATRAFTEPVHSQGSSKGMVLFFLGVTVGMVSTIIATKREMDKLNEQLKQTQNLVEDLNEELVMKDLLMVKELTIDGSECQGTYEHSVVNGISTAFSPERKLDKVAHCGSKESDDIKAYYSEERSKIEAELEAELELLELNIKKSSLQRTSHYDMVDSYFGKDEFQGDLKLDKLNWDLDHGKSRTPISHTSEANAVSPWELSFHLHEIIQSRLQDRIMELERELENSQKMVQSMDLEKIVPKRNSYSELGSQSTEDIPAGIQEVSELDCHLTTNLSEELNSSNQAYEETNKMTKMDKEAPTDTMCFRDCIHRVKHPFDKKPSEGQNGGDNFFVSHYGFNEERWSRFLNHDKITPWEESFPGSFRSSKIAENADIDEGDEDEIDKHLIKKIVEKSRRGYHPSVLNAQRLFLCSIDDDKILHLEEKEYMYSV</sequence>
<protein>
    <submittedName>
        <fullName evidence="3">Uncharacterized protein LOC112493202</fullName>
    </submittedName>
</protein>
<dbReference type="GO" id="GO:0008356">
    <property type="term" value="P:asymmetric cell division"/>
    <property type="evidence" value="ECO:0007669"/>
    <property type="project" value="InterPro"/>
</dbReference>
<dbReference type="InParanoid" id="A0A6P6GJG1"/>
<reference evidence="3" key="1">
    <citation type="submission" date="2025-08" db="UniProtKB">
        <authorList>
            <consortium name="RefSeq"/>
        </authorList>
    </citation>
    <scope>IDENTIFICATION</scope>
    <source>
        <tissue evidence="3">Seedling</tissue>
    </source>
</reference>
<evidence type="ECO:0000256" key="1">
    <source>
        <dbReference type="SAM" id="Coils"/>
    </source>
</evidence>
<evidence type="ECO:0000313" key="2">
    <source>
        <dbReference type="Proteomes" id="UP001652623"/>
    </source>
</evidence>
<organism evidence="2 3">
    <name type="scientific">Ziziphus jujuba</name>
    <name type="common">Chinese jujube</name>
    <name type="synonym">Ziziphus sativa</name>
    <dbReference type="NCBI Taxonomy" id="326968"/>
    <lineage>
        <taxon>Eukaryota</taxon>
        <taxon>Viridiplantae</taxon>
        <taxon>Streptophyta</taxon>
        <taxon>Embryophyta</taxon>
        <taxon>Tracheophyta</taxon>
        <taxon>Spermatophyta</taxon>
        <taxon>Magnoliopsida</taxon>
        <taxon>eudicotyledons</taxon>
        <taxon>Gunneridae</taxon>
        <taxon>Pentapetalae</taxon>
        <taxon>rosids</taxon>
        <taxon>fabids</taxon>
        <taxon>Rosales</taxon>
        <taxon>Rhamnaceae</taxon>
        <taxon>Paliureae</taxon>
        <taxon>Ziziphus</taxon>
    </lineage>
</organism>
<dbReference type="AlphaFoldDB" id="A0A6P6GJG1"/>
<keyword evidence="2" id="KW-1185">Reference proteome</keyword>
<dbReference type="KEGG" id="zju:112493202"/>
<dbReference type="PANTHER" id="PTHR33476">
    <property type="entry name" value="EMB|CAB62613.1"/>
    <property type="match status" value="1"/>
</dbReference>